<dbReference type="CDD" id="cd14275">
    <property type="entry name" value="UBA_EF-Ts"/>
    <property type="match status" value="1"/>
</dbReference>
<dbReference type="Proteomes" id="UP000241890">
    <property type="component" value="Unassembled WGS sequence"/>
</dbReference>
<keyword evidence="8" id="KW-1185">Reference proteome</keyword>
<dbReference type="FunCoup" id="A0A2R5GU53">
    <property type="interactions" value="223"/>
</dbReference>
<evidence type="ECO:0000256" key="3">
    <source>
        <dbReference type="ARBA" id="ARBA00022917"/>
    </source>
</evidence>
<accession>A0A2R5GU53</accession>
<dbReference type="InterPro" id="IPR001816">
    <property type="entry name" value="Transl_elong_EFTs/EF1B"/>
</dbReference>
<evidence type="ECO:0000256" key="2">
    <source>
        <dbReference type="ARBA" id="ARBA00022768"/>
    </source>
</evidence>
<feature type="domain" description="Translation elongation factor EFTs/EF1B dimerisation" evidence="6">
    <location>
        <begin position="92"/>
        <end position="329"/>
    </location>
</feature>
<name>A0A2R5GU53_9STRA</name>
<dbReference type="Gene3D" id="3.30.479.20">
    <property type="entry name" value="Elongation factor Ts, dimerisation domain"/>
    <property type="match status" value="2"/>
</dbReference>
<sequence length="340" mass="36953">MAARSAGETHAVTAMWRRHKVTAAMVKELRDLTNSPMMQCKKALSDPEVAGDMEKAVEWLRKQGQAQAAKKSDRTTNDGLVGIIRSDDLKTASLVEVTSETDFVARNELFQQLVREVATTALTSGVTSTEELAQKPHASSPSVQDALTNATATLGENIGLKAVHQMQVTNGVLGLYLHNKMGDGTCVQGAVVALESDAPLADLDDEKRSTIQVLADKLALQVVAAQALFLEDVPAAYIERERELEMARLRNEALERAGDKEINEETLQKRVGKKVDKIIKGLKEEQVLLNQKSFVPDHKGAKISKLLDQTSKSAKCSLSITSAARFQVGADKVILEPIQS</sequence>
<dbReference type="InParanoid" id="A0A2R5GU53"/>
<reference evidence="7 8" key="1">
    <citation type="submission" date="2017-12" db="EMBL/GenBank/DDBJ databases">
        <title>Sequencing, de novo assembly and annotation of complete genome of a new Thraustochytrid species, strain FCC1311.</title>
        <authorList>
            <person name="Sedici K."/>
            <person name="Godart F."/>
            <person name="Aiese Cigliano R."/>
            <person name="Sanseverino W."/>
            <person name="Barakat M."/>
            <person name="Ortet P."/>
            <person name="Marechal E."/>
            <person name="Cagnac O."/>
            <person name="Amato A."/>
        </authorList>
    </citation>
    <scope>NUCLEOTIDE SEQUENCE [LARGE SCALE GENOMIC DNA]</scope>
</reference>
<dbReference type="Pfam" id="PF00889">
    <property type="entry name" value="EF_TS"/>
    <property type="match status" value="1"/>
</dbReference>
<evidence type="ECO:0000259" key="6">
    <source>
        <dbReference type="Pfam" id="PF00889"/>
    </source>
</evidence>
<evidence type="ECO:0000313" key="8">
    <source>
        <dbReference type="Proteomes" id="UP000241890"/>
    </source>
</evidence>
<evidence type="ECO:0000256" key="1">
    <source>
        <dbReference type="ARBA" id="ARBA00005532"/>
    </source>
</evidence>
<dbReference type="GO" id="GO:0003746">
    <property type="term" value="F:translation elongation factor activity"/>
    <property type="evidence" value="ECO:0007669"/>
    <property type="project" value="UniProtKB-UniRule"/>
</dbReference>
<dbReference type="GO" id="GO:0005739">
    <property type="term" value="C:mitochondrion"/>
    <property type="evidence" value="ECO:0007669"/>
    <property type="project" value="UniProtKB-SubCell"/>
</dbReference>
<dbReference type="InterPro" id="IPR036402">
    <property type="entry name" value="EF-Ts_dimer_sf"/>
</dbReference>
<dbReference type="SUPFAM" id="SSF46934">
    <property type="entry name" value="UBA-like"/>
    <property type="match status" value="1"/>
</dbReference>
<keyword evidence="3 4" id="KW-0648">Protein biosynthesis</keyword>
<dbReference type="GO" id="GO:0070125">
    <property type="term" value="P:mitochondrial translational elongation"/>
    <property type="evidence" value="ECO:0007669"/>
    <property type="project" value="TreeGrafter"/>
</dbReference>
<evidence type="ECO:0000256" key="4">
    <source>
        <dbReference type="HAMAP-Rule" id="MF_03135"/>
    </source>
</evidence>
<keyword evidence="4" id="KW-0496">Mitochondrion</keyword>
<dbReference type="InterPro" id="IPR018101">
    <property type="entry name" value="Transl_elong_Ts_CS"/>
</dbReference>
<keyword evidence="2 4" id="KW-0251">Elongation factor</keyword>
<dbReference type="FunFam" id="1.10.8.10:FF:000001">
    <property type="entry name" value="Elongation factor Ts"/>
    <property type="match status" value="1"/>
</dbReference>
<dbReference type="EMBL" id="BEYU01000116">
    <property type="protein sequence ID" value="GBG32183.1"/>
    <property type="molecule type" value="Genomic_DNA"/>
</dbReference>
<comment type="subcellular location">
    <subcellularLocation>
        <location evidence="4">Mitochondrion</location>
    </subcellularLocation>
</comment>
<comment type="caution">
    <text evidence="7">The sequence shown here is derived from an EMBL/GenBank/DDBJ whole genome shotgun (WGS) entry which is preliminary data.</text>
</comment>
<organism evidence="7 8">
    <name type="scientific">Hondaea fermentalgiana</name>
    <dbReference type="NCBI Taxonomy" id="2315210"/>
    <lineage>
        <taxon>Eukaryota</taxon>
        <taxon>Sar</taxon>
        <taxon>Stramenopiles</taxon>
        <taxon>Bigyra</taxon>
        <taxon>Labyrinthulomycetes</taxon>
        <taxon>Thraustochytrida</taxon>
        <taxon>Thraustochytriidae</taxon>
        <taxon>Hondaea</taxon>
    </lineage>
</organism>
<evidence type="ECO:0000313" key="7">
    <source>
        <dbReference type="EMBL" id="GBG32183.1"/>
    </source>
</evidence>
<dbReference type="Gene3D" id="1.10.8.10">
    <property type="entry name" value="DNA helicase RuvA subunit, C-terminal domain"/>
    <property type="match status" value="1"/>
</dbReference>
<dbReference type="Gene3D" id="1.10.286.20">
    <property type="match status" value="1"/>
</dbReference>
<dbReference type="NCBIfam" id="TIGR00116">
    <property type="entry name" value="tsf"/>
    <property type="match status" value="1"/>
</dbReference>
<evidence type="ECO:0000256" key="5">
    <source>
        <dbReference type="RuleBase" id="RU000642"/>
    </source>
</evidence>
<dbReference type="PANTHER" id="PTHR11741">
    <property type="entry name" value="ELONGATION FACTOR TS"/>
    <property type="match status" value="1"/>
</dbReference>
<dbReference type="InterPro" id="IPR014039">
    <property type="entry name" value="Transl_elong_EFTs/EF1B_dimer"/>
</dbReference>
<dbReference type="OrthoDB" id="277235at2759"/>
<dbReference type="PROSITE" id="PS01127">
    <property type="entry name" value="EF_TS_2"/>
    <property type="match status" value="1"/>
</dbReference>
<dbReference type="InterPro" id="IPR009060">
    <property type="entry name" value="UBA-like_sf"/>
</dbReference>
<dbReference type="PANTHER" id="PTHR11741:SF0">
    <property type="entry name" value="ELONGATION FACTOR TS, MITOCHONDRIAL"/>
    <property type="match status" value="1"/>
</dbReference>
<dbReference type="SUPFAM" id="SSF54713">
    <property type="entry name" value="Elongation factor Ts (EF-Ts), dimerisation domain"/>
    <property type="match status" value="1"/>
</dbReference>
<proteinExistence type="inferred from homology"/>
<dbReference type="AlphaFoldDB" id="A0A2R5GU53"/>
<gene>
    <name evidence="7" type="ORF">FCC1311_084082</name>
</gene>
<comment type="similarity">
    <text evidence="1 4 5">Belongs to the EF-Ts family.</text>
</comment>
<dbReference type="HAMAP" id="MF_00050">
    <property type="entry name" value="EF_Ts"/>
    <property type="match status" value="1"/>
</dbReference>
<comment type="function">
    <text evidence="4 5">Associates with the EF-Tu.GDP complex and induces the exchange of GDP to GTP. It remains bound to the aminoacyl-tRNA.EF-Tu.GTP complex up to the GTP hydrolysis stage on the ribosome.</text>
</comment>
<protein>
    <recommendedName>
        <fullName evidence="4">Elongation factor Ts, mitochondrial</fullName>
        <shortName evidence="4">EF-Ts</shortName>
        <shortName evidence="4">EF-TsMt</shortName>
    </recommendedName>
</protein>